<protein>
    <recommendedName>
        <fullName evidence="3">C2 domain-containing protein</fullName>
    </recommendedName>
</protein>
<dbReference type="EMBL" id="RQTK01000770">
    <property type="protein sequence ID" value="RUS75117.1"/>
    <property type="molecule type" value="Genomic_DNA"/>
</dbReference>
<dbReference type="STRING" id="188477.A0A433T0T2"/>
<evidence type="ECO:0000313" key="1">
    <source>
        <dbReference type="EMBL" id="RUS75117.1"/>
    </source>
</evidence>
<evidence type="ECO:0008006" key="3">
    <source>
        <dbReference type="Google" id="ProtNLM"/>
    </source>
</evidence>
<name>A0A433T0T2_ELYCH</name>
<comment type="caution">
    <text evidence="1">The sequence shown here is derived from an EMBL/GenBank/DDBJ whole genome shotgun (WGS) entry which is preliminary data.</text>
</comment>
<organism evidence="1 2">
    <name type="scientific">Elysia chlorotica</name>
    <name type="common">Eastern emerald elysia</name>
    <name type="synonym">Sea slug</name>
    <dbReference type="NCBI Taxonomy" id="188477"/>
    <lineage>
        <taxon>Eukaryota</taxon>
        <taxon>Metazoa</taxon>
        <taxon>Spiralia</taxon>
        <taxon>Lophotrochozoa</taxon>
        <taxon>Mollusca</taxon>
        <taxon>Gastropoda</taxon>
        <taxon>Heterobranchia</taxon>
        <taxon>Euthyneura</taxon>
        <taxon>Panpulmonata</taxon>
        <taxon>Sacoglossa</taxon>
        <taxon>Placobranchoidea</taxon>
        <taxon>Plakobranchidae</taxon>
        <taxon>Elysia</taxon>
    </lineage>
</organism>
<accession>A0A433T0T2</accession>
<dbReference type="InterPro" id="IPR035892">
    <property type="entry name" value="C2_domain_sf"/>
</dbReference>
<proteinExistence type="predicted"/>
<gene>
    <name evidence="1" type="ORF">EGW08_017124</name>
</gene>
<dbReference type="OrthoDB" id="424753at2759"/>
<evidence type="ECO:0000313" key="2">
    <source>
        <dbReference type="Proteomes" id="UP000271974"/>
    </source>
</evidence>
<sequence>KLVTTITVSRLDGVALPEKSKGVLNPYLSIRCEGEKVVSPPHKDTRSTDMDFMATFYRKNASNPIIIEVYNKNRVFDDYLSEAKIDWPGPTEDPDGSEKGDKKVYNLYGRGKEQEVMKPGNITVFIRSSDDLQML</sequence>
<feature type="non-terminal residue" evidence="1">
    <location>
        <position position="1"/>
    </location>
</feature>
<dbReference type="Gene3D" id="2.60.40.150">
    <property type="entry name" value="C2 domain"/>
    <property type="match status" value="1"/>
</dbReference>
<keyword evidence="2" id="KW-1185">Reference proteome</keyword>
<dbReference type="Proteomes" id="UP000271974">
    <property type="component" value="Unassembled WGS sequence"/>
</dbReference>
<reference evidence="1 2" key="1">
    <citation type="submission" date="2019-01" db="EMBL/GenBank/DDBJ databases">
        <title>A draft genome assembly of the solar-powered sea slug Elysia chlorotica.</title>
        <authorList>
            <person name="Cai H."/>
            <person name="Li Q."/>
            <person name="Fang X."/>
            <person name="Li J."/>
            <person name="Curtis N.E."/>
            <person name="Altenburger A."/>
            <person name="Shibata T."/>
            <person name="Feng M."/>
            <person name="Maeda T."/>
            <person name="Schwartz J.A."/>
            <person name="Shigenobu S."/>
            <person name="Lundholm N."/>
            <person name="Nishiyama T."/>
            <person name="Yang H."/>
            <person name="Hasebe M."/>
            <person name="Li S."/>
            <person name="Pierce S.K."/>
            <person name="Wang J."/>
        </authorList>
    </citation>
    <scope>NUCLEOTIDE SEQUENCE [LARGE SCALE GENOMIC DNA]</scope>
    <source>
        <strain evidence="1">EC2010</strain>
        <tissue evidence="1">Whole organism of an adult</tissue>
    </source>
</reference>
<dbReference type="AlphaFoldDB" id="A0A433T0T2"/>
<dbReference type="SUPFAM" id="SSF49562">
    <property type="entry name" value="C2 domain (Calcium/lipid-binding domain, CaLB)"/>
    <property type="match status" value="1"/>
</dbReference>